<comment type="caution">
    <text evidence="8">The sequence shown here is derived from an EMBL/GenBank/DDBJ whole genome shotgun (WGS) entry which is preliminary data.</text>
</comment>
<comment type="pathway">
    <text evidence="1">Nucleotide-sugar biosynthesis; UDP-N-acetyl-alpha-D-glucosamine biosynthesis; UDP-N-acetyl-alpha-D-glucosamine from N-acetyl-alpha-D-glucosamine 1-phosphate: step 1/1.</text>
</comment>
<evidence type="ECO:0000313" key="8">
    <source>
        <dbReference type="EMBL" id="OHT17011.1"/>
    </source>
</evidence>
<evidence type="ECO:0000313" key="9">
    <source>
        <dbReference type="Proteomes" id="UP000179807"/>
    </source>
</evidence>
<dbReference type="PANTHER" id="PTHR11952:SF2">
    <property type="entry name" value="LD24639P"/>
    <property type="match status" value="1"/>
</dbReference>
<protein>
    <recommendedName>
        <fullName evidence="3">UDP-N-acetylglucosamine diphosphorylase</fullName>
        <ecNumber evidence="3">2.7.7.23</ecNumber>
    </recommendedName>
</protein>
<dbReference type="AlphaFoldDB" id="A0A1J4L0P7"/>
<dbReference type="OrthoDB" id="532420at2759"/>
<dbReference type="Pfam" id="PF01931">
    <property type="entry name" value="NTPase_I-T"/>
    <property type="match status" value="1"/>
</dbReference>
<evidence type="ECO:0000256" key="3">
    <source>
        <dbReference type="ARBA" id="ARBA00012457"/>
    </source>
</evidence>
<dbReference type="InterPro" id="IPR026533">
    <property type="entry name" value="NTPase/PRRC1"/>
</dbReference>
<proteinExistence type="inferred from homology"/>
<dbReference type="Pfam" id="PF01704">
    <property type="entry name" value="UDPGP"/>
    <property type="match status" value="1"/>
</dbReference>
<keyword evidence="9" id="KW-1185">Reference proteome</keyword>
<dbReference type="RefSeq" id="XP_068370147.1">
    <property type="nucleotide sequence ID" value="XM_068496798.1"/>
</dbReference>
<dbReference type="EC" id="2.7.7.23" evidence="3"/>
<evidence type="ECO:0000256" key="5">
    <source>
        <dbReference type="ARBA" id="ARBA00022695"/>
    </source>
</evidence>
<dbReference type="GeneID" id="94831502"/>
<dbReference type="Gene3D" id="3.90.950.10">
    <property type="match status" value="1"/>
</dbReference>
<dbReference type="InterPro" id="IPR029001">
    <property type="entry name" value="ITPase-like_fam"/>
</dbReference>
<organism evidence="8 9">
    <name type="scientific">Tritrichomonas foetus</name>
    <dbReference type="NCBI Taxonomy" id="1144522"/>
    <lineage>
        <taxon>Eukaryota</taxon>
        <taxon>Metamonada</taxon>
        <taxon>Parabasalia</taxon>
        <taxon>Tritrichomonadida</taxon>
        <taxon>Tritrichomonadidae</taxon>
        <taxon>Tritrichomonas</taxon>
    </lineage>
</organism>
<evidence type="ECO:0000256" key="2">
    <source>
        <dbReference type="ARBA" id="ARBA00010401"/>
    </source>
</evidence>
<dbReference type="EMBL" id="MLAK01000046">
    <property type="protein sequence ID" value="OHT17011.1"/>
    <property type="molecule type" value="Genomic_DNA"/>
</dbReference>
<feature type="domain" description="Non-canonical purine NTP phosphatase/PRRC1" evidence="7">
    <location>
        <begin position="20"/>
        <end position="165"/>
    </location>
</feature>
<name>A0A1J4L0P7_9EUKA</name>
<dbReference type="SUPFAM" id="SSF53448">
    <property type="entry name" value="Nucleotide-diphospho-sugar transferases"/>
    <property type="match status" value="1"/>
</dbReference>
<dbReference type="InterPro" id="IPR039741">
    <property type="entry name" value="UDP-sugar_pyrophosphorylase"/>
</dbReference>
<dbReference type="InterPro" id="IPR029044">
    <property type="entry name" value="Nucleotide-diphossugar_trans"/>
</dbReference>
<evidence type="ECO:0000256" key="1">
    <source>
        <dbReference type="ARBA" id="ARBA00005208"/>
    </source>
</evidence>
<keyword evidence="5 8" id="KW-0548">Nucleotidyltransferase</keyword>
<dbReference type="VEuPathDB" id="TrichDB:TRFO_12699"/>
<keyword evidence="4" id="KW-0808">Transferase</keyword>
<dbReference type="Proteomes" id="UP000179807">
    <property type="component" value="Unassembled WGS sequence"/>
</dbReference>
<gene>
    <name evidence="8" type="ORF">TRFO_12699</name>
</gene>
<accession>A0A1J4L0P7</accession>
<reference evidence="8" key="1">
    <citation type="submission" date="2016-10" db="EMBL/GenBank/DDBJ databases">
        <authorList>
            <person name="Benchimol M."/>
            <person name="Almeida L.G."/>
            <person name="Vasconcelos A.T."/>
            <person name="Perreira-Neves A."/>
            <person name="Rosa I.A."/>
            <person name="Tasca T."/>
            <person name="Bogo M.R."/>
            <person name="de Souza W."/>
        </authorList>
    </citation>
    <scope>NUCLEOTIDE SEQUENCE [LARGE SCALE GENOMIC DNA]</scope>
    <source>
        <strain evidence="8">K</strain>
    </source>
</reference>
<dbReference type="InterPro" id="IPR002618">
    <property type="entry name" value="UDPGP_fam"/>
</dbReference>
<dbReference type="PANTHER" id="PTHR11952">
    <property type="entry name" value="UDP- GLUCOSE PYROPHOSPHORYLASE"/>
    <property type="match status" value="1"/>
</dbReference>
<evidence type="ECO:0000259" key="7">
    <source>
        <dbReference type="Pfam" id="PF01931"/>
    </source>
</evidence>
<dbReference type="GO" id="GO:0006048">
    <property type="term" value="P:UDP-N-acetylglucosamine biosynthetic process"/>
    <property type="evidence" value="ECO:0007669"/>
    <property type="project" value="TreeGrafter"/>
</dbReference>
<dbReference type="SUPFAM" id="SSF52972">
    <property type="entry name" value="ITPase-like"/>
    <property type="match status" value="1"/>
</dbReference>
<sequence length="610" mass="68750">MPLKKSFMKFVVCSGDSKIISAVEEVLHKTLDGKVEFSIESEGNVNRIYTNLQSTKQAAVARIYNSRIEKADYYISIVSGIEREFDLFYGFSFAAVSDGLHHKFGFGTSAKYPLPDDLCFEIEDGRDINEIVENEENGLVSIATGSALTICDLVRSSVGVALIPFNFYPLPESKQEVPSELIQFSHDLTSLQHSNLTSKINSYDFNKETPSTENTQNHKKIEVFSEPVDYSENSEDVYVCGVDAIRRGEVAVLLLTGGNGKKLNLNSPKALMNLQIPSKMTLLELQMRRIKKLVKMFNSYGQNTPDAPVYIVTNDSTHSAIAAYLIKHNYFGLEHVMLVQQRENPVKYNNKFALREKWNVLTASSGSGSLFEALYECGALEDMRKRGVQYVDIHNVDNILAKPADPYFVGAMMYEEGDIAVKAIHRMPFEHYQPIVNVDGKPTIVDFSEIPKEDELKHIWCNSNLYMFNFDVIERIVESLLSQDNDENYMKDHFVTRKEIIVGENGEKVEVEVCKQKKFLSDALQYAETPVILECIREEEFGQIKLPNGSQLDTSEISIELMDQLHKKWAADAGIACEGEGHLEFLPETTYAGEGLEDIRLAMVVLPIAI</sequence>
<comment type="catalytic activity">
    <reaction evidence="6">
        <text>N-acetyl-alpha-D-glucosamine 1-phosphate + UTP + H(+) = UDP-N-acetyl-alpha-D-glucosamine + diphosphate</text>
        <dbReference type="Rhea" id="RHEA:13509"/>
        <dbReference type="ChEBI" id="CHEBI:15378"/>
        <dbReference type="ChEBI" id="CHEBI:33019"/>
        <dbReference type="ChEBI" id="CHEBI:46398"/>
        <dbReference type="ChEBI" id="CHEBI:57705"/>
        <dbReference type="ChEBI" id="CHEBI:57776"/>
        <dbReference type="EC" id="2.7.7.23"/>
    </reaction>
</comment>
<dbReference type="GO" id="GO:0003977">
    <property type="term" value="F:UDP-N-acetylglucosamine diphosphorylase activity"/>
    <property type="evidence" value="ECO:0007669"/>
    <property type="project" value="UniProtKB-EC"/>
</dbReference>
<evidence type="ECO:0000256" key="4">
    <source>
        <dbReference type="ARBA" id="ARBA00022679"/>
    </source>
</evidence>
<dbReference type="Gene3D" id="3.90.550.10">
    <property type="entry name" value="Spore Coat Polysaccharide Biosynthesis Protein SpsA, Chain A"/>
    <property type="match status" value="1"/>
</dbReference>
<evidence type="ECO:0000256" key="6">
    <source>
        <dbReference type="ARBA" id="ARBA00048493"/>
    </source>
</evidence>
<comment type="similarity">
    <text evidence="2">Belongs to the UDPGP type 1 family.</text>
</comment>